<organism evidence="5 6">
    <name type="scientific">Apiospora marii</name>
    <dbReference type="NCBI Taxonomy" id="335849"/>
    <lineage>
        <taxon>Eukaryota</taxon>
        <taxon>Fungi</taxon>
        <taxon>Dikarya</taxon>
        <taxon>Ascomycota</taxon>
        <taxon>Pezizomycotina</taxon>
        <taxon>Sordariomycetes</taxon>
        <taxon>Xylariomycetidae</taxon>
        <taxon>Amphisphaeriales</taxon>
        <taxon>Apiosporaceae</taxon>
        <taxon>Apiospora</taxon>
    </lineage>
</organism>
<keyword evidence="2" id="KW-0472">Membrane</keyword>
<feature type="region of interest" description="Disordered" evidence="1">
    <location>
        <begin position="472"/>
        <end position="540"/>
    </location>
</feature>
<feature type="compositionally biased region" description="Low complexity" evidence="1">
    <location>
        <begin position="479"/>
        <end position="502"/>
    </location>
</feature>
<proteinExistence type="predicted"/>
<evidence type="ECO:0000313" key="6">
    <source>
        <dbReference type="Proteomes" id="UP001396898"/>
    </source>
</evidence>
<evidence type="ECO:0000256" key="1">
    <source>
        <dbReference type="SAM" id="MobiDB-lite"/>
    </source>
</evidence>
<evidence type="ECO:0000259" key="4">
    <source>
        <dbReference type="PROSITE" id="PS01186"/>
    </source>
</evidence>
<reference evidence="5 6" key="1">
    <citation type="submission" date="2023-01" db="EMBL/GenBank/DDBJ databases">
        <title>Analysis of 21 Apiospora genomes using comparative genomics revels a genus with tremendous synthesis potential of carbohydrate active enzymes and secondary metabolites.</title>
        <authorList>
            <person name="Sorensen T."/>
        </authorList>
    </citation>
    <scope>NUCLEOTIDE SEQUENCE [LARGE SCALE GENOMIC DNA]</scope>
    <source>
        <strain evidence="5 6">CBS 20057</strain>
    </source>
</reference>
<sequence length="893" mass="94030">MSRAQYADEMDGPSGIAGSVRRARERAEAGLPPEFPDSPPRRAPQPPGREGGIGGLTISRPQPAAPQWPLAGPIPSPTSSEGSDRYRPPPGRSPQPPQRPPRPSHVPSILDSSRIQEHTPVFQYVPQNQRVSELSIPETPAGSSRPSTLSSVGSIPDFPLPTSAPTVPNGLIIPPPPPVPAPRRSVNLGPPPSSRRGASSFYSTASYVSPIPEESPRARSHTSYASSAAIPESFGTISPGLSPDGAYFDDTIAEESVYSDDDTDERGLVRSASIGRKGKPSLVTTRSAESRDSRDAMPIQLPLPSRPKPKPFQSQDPFEEGTGYIEASSSSGAPSGAASTAAATAGSGATLPSMLAAPDATYTTDPSGVRDISVSPRPARFSAIRRPPRLDLNAVRDAEARGSLTSLPDLIRRATRLASMIEKGRRPASQFNALDFPPEIYPRDFKDGRDMEREFSYYDNEKHQSGLSDMLAAFPPPAQATQQPQQNLQNLQPPRPQQPARLSGTSWPLPLGRVSFRGQPQEAIPRERDAESPATGQEKQQGRRCCGLPMWGFILLLFILVIIIAAAIIVPLEFFVIRKQNTRGAQPAMETCMNQLTCENGGTNVVNQGVCACICSNGFTGSTCTVPGSDGCVTTMLSPDDPALQNVTLGQAIPRLIQGANANFSIPLSATAILAKFNLASLSCNAENALVTFGGSSTRTKGALDQVTDLGVDPGLQRVGAAAASGFPIVISVSPGVDVTVTLNNPAQPSITTITNPTSLPSGASTVFATTLTVPDSASPSSAPPVTTAPPQTTRTTGTATTTSAPPATTSTTPPPQFVVTEQVLDFARVAVLFVLQSQNLNNAVMAQMALQKFFSDATPATGQAATPDKAENLNIGGKNTIDLVHLTVKLDS</sequence>
<dbReference type="PANTHER" id="PTHR17178:SF0">
    <property type="entry name" value="SERGLYCIN"/>
    <property type="match status" value="1"/>
</dbReference>
<feature type="domain" description="EGF-like" evidence="3 4">
    <location>
        <begin position="613"/>
        <end position="624"/>
    </location>
</feature>
<feature type="compositionally biased region" description="Low complexity" evidence="1">
    <location>
        <begin position="774"/>
        <end position="812"/>
    </location>
</feature>
<feature type="compositionally biased region" description="Polar residues" evidence="1">
    <location>
        <begin position="141"/>
        <end position="153"/>
    </location>
</feature>
<feature type="compositionally biased region" description="Pro residues" evidence="1">
    <location>
        <begin position="88"/>
        <end position="104"/>
    </location>
</feature>
<dbReference type="EMBL" id="JAQQWI010000001">
    <property type="protein sequence ID" value="KAK8040524.1"/>
    <property type="molecule type" value="Genomic_DNA"/>
</dbReference>
<dbReference type="PROSITE" id="PS00022">
    <property type="entry name" value="EGF_1"/>
    <property type="match status" value="1"/>
</dbReference>
<dbReference type="PANTHER" id="PTHR17178">
    <property type="entry name" value="SECRETORY GRANULE PROTEOGLYCAN CORE PROTEIN"/>
    <property type="match status" value="1"/>
</dbReference>
<dbReference type="PROSITE" id="PS01186">
    <property type="entry name" value="EGF_2"/>
    <property type="match status" value="1"/>
</dbReference>
<feature type="region of interest" description="Disordered" evidence="1">
    <location>
        <begin position="358"/>
        <end position="377"/>
    </location>
</feature>
<dbReference type="InterPro" id="IPR000742">
    <property type="entry name" value="EGF"/>
</dbReference>
<feature type="region of interest" description="Disordered" evidence="1">
    <location>
        <begin position="1"/>
        <end position="353"/>
    </location>
</feature>
<keyword evidence="2" id="KW-1133">Transmembrane helix</keyword>
<feature type="compositionally biased region" description="Pro residues" evidence="1">
    <location>
        <begin position="33"/>
        <end position="47"/>
    </location>
</feature>
<keyword evidence="2" id="KW-0812">Transmembrane</keyword>
<feature type="region of interest" description="Disordered" evidence="1">
    <location>
        <begin position="774"/>
        <end position="816"/>
    </location>
</feature>
<keyword evidence="6" id="KW-1185">Reference proteome</keyword>
<feature type="transmembrane region" description="Helical" evidence="2">
    <location>
        <begin position="550"/>
        <end position="576"/>
    </location>
</feature>
<name>A0ABR1T1S2_9PEZI</name>
<feature type="compositionally biased region" description="Low complexity" evidence="1">
    <location>
        <begin position="327"/>
        <end position="350"/>
    </location>
</feature>
<evidence type="ECO:0000313" key="5">
    <source>
        <dbReference type="EMBL" id="KAK8040524.1"/>
    </source>
</evidence>
<dbReference type="Proteomes" id="UP001396898">
    <property type="component" value="Unassembled WGS sequence"/>
</dbReference>
<gene>
    <name evidence="5" type="ORF">PG991_000312</name>
</gene>
<protein>
    <recommendedName>
        <fullName evidence="3 4">EGF-like domain-containing protein</fullName>
    </recommendedName>
</protein>
<accession>A0ABR1T1S2</accession>
<evidence type="ECO:0000256" key="2">
    <source>
        <dbReference type="SAM" id="Phobius"/>
    </source>
</evidence>
<feature type="compositionally biased region" description="Acidic residues" evidence="1">
    <location>
        <begin position="251"/>
        <end position="264"/>
    </location>
</feature>
<comment type="caution">
    <text evidence="5">The sequence shown here is derived from an EMBL/GenBank/DDBJ whole genome shotgun (WGS) entry which is preliminary data.</text>
</comment>
<evidence type="ECO:0000259" key="3">
    <source>
        <dbReference type="PROSITE" id="PS00022"/>
    </source>
</evidence>